<dbReference type="InterPro" id="IPR015422">
    <property type="entry name" value="PyrdxlP-dep_Trfase_small"/>
</dbReference>
<comment type="similarity">
    <text evidence="2">Belongs to the class-II pyridoxal-phosphate-dependent aminotransferase family. BioF subfamily.</text>
</comment>
<dbReference type="GO" id="GO:0030170">
    <property type="term" value="F:pyridoxal phosphate binding"/>
    <property type="evidence" value="ECO:0007669"/>
    <property type="project" value="InterPro"/>
</dbReference>
<dbReference type="GO" id="GO:0016740">
    <property type="term" value="F:transferase activity"/>
    <property type="evidence" value="ECO:0007669"/>
    <property type="project" value="UniProtKB-KW"/>
</dbReference>
<dbReference type="EMBL" id="CM032189">
    <property type="protein sequence ID" value="KAG7087651.1"/>
    <property type="molecule type" value="Genomic_DNA"/>
</dbReference>
<reference evidence="7" key="1">
    <citation type="journal article" date="2021" name="Genome Biol. Evol.">
        <title>The assembled and annotated genome of the fairy-ring fungus Marasmius oreades.</title>
        <authorList>
            <person name="Hiltunen M."/>
            <person name="Ament-Velasquez S.L."/>
            <person name="Johannesson H."/>
        </authorList>
    </citation>
    <scope>NUCLEOTIDE SEQUENCE</scope>
    <source>
        <strain evidence="7">03SP1</strain>
    </source>
</reference>
<evidence type="ECO:0000256" key="2">
    <source>
        <dbReference type="ARBA" id="ARBA00010008"/>
    </source>
</evidence>
<dbReference type="Gene3D" id="3.90.1150.10">
    <property type="entry name" value="Aspartate Aminotransferase, domain 1"/>
    <property type="match status" value="1"/>
</dbReference>
<evidence type="ECO:0000313" key="7">
    <source>
        <dbReference type="EMBL" id="KAG7087651.1"/>
    </source>
</evidence>
<dbReference type="InterPro" id="IPR015421">
    <property type="entry name" value="PyrdxlP-dep_Trfase_major"/>
</dbReference>
<dbReference type="Gene3D" id="3.40.640.10">
    <property type="entry name" value="Type I PLP-dependent aspartate aminotransferase-like (Major domain)"/>
    <property type="match status" value="1"/>
</dbReference>
<dbReference type="Proteomes" id="UP001049176">
    <property type="component" value="Chromosome 9"/>
</dbReference>
<dbReference type="InterPro" id="IPR015424">
    <property type="entry name" value="PyrdxlP-dep_Trfase"/>
</dbReference>
<dbReference type="PANTHER" id="PTHR13693:SF77">
    <property type="entry name" value="8-AMINO-7-OXONONANOATE SYNTHASE"/>
    <property type="match status" value="1"/>
</dbReference>
<dbReference type="InterPro" id="IPR050087">
    <property type="entry name" value="AON_synthase_class-II"/>
</dbReference>
<dbReference type="GeneID" id="66082673"/>
<accession>A0A9P7RQZ3</accession>
<dbReference type="OrthoDB" id="2382073at2759"/>
<keyword evidence="8" id="KW-1185">Reference proteome</keyword>
<protein>
    <recommendedName>
        <fullName evidence="6">Aminotransferase class I/classII large domain-containing protein</fullName>
    </recommendedName>
</protein>
<name>A0A9P7RQZ3_9AGAR</name>
<keyword evidence="4" id="KW-0663">Pyridoxal phosphate</keyword>
<dbReference type="GO" id="GO:0009102">
    <property type="term" value="P:biotin biosynthetic process"/>
    <property type="evidence" value="ECO:0007669"/>
    <property type="project" value="TreeGrafter"/>
</dbReference>
<evidence type="ECO:0000256" key="3">
    <source>
        <dbReference type="ARBA" id="ARBA00022679"/>
    </source>
</evidence>
<dbReference type="PANTHER" id="PTHR13693">
    <property type="entry name" value="CLASS II AMINOTRANSFERASE/8-AMINO-7-OXONONANOATE SYNTHASE"/>
    <property type="match status" value="1"/>
</dbReference>
<gene>
    <name evidence="7" type="ORF">E1B28_013598</name>
</gene>
<comment type="caution">
    <text evidence="7">The sequence shown here is derived from an EMBL/GenBank/DDBJ whole genome shotgun (WGS) entry which is preliminary data.</text>
</comment>
<organism evidence="7 8">
    <name type="scientific">Marasmius oreades</name>
    <name type="common">fairy-ring Marasmius</name>
    <dbReference type="NCBI Taxonomy" id="181124"/>
    <lineage>
        <taxon>Eukaryota</taxon>
        <taxon>Fungi</taxon>
        <taxon>Dikarya</taxon>
        <taxon>Basidiomycota</taxon>
        <taxon>Agaricomycotina</taxon>
        <taxon>Agaricomycetes</taxon>
        <taxon>Agaricomycetidae</taxon>
        <taxon>Agaricales</taxon>
        <taxon>Marasmiineae</taxon>
        <taxon>Marasmiaceae</taxon>
        <taxon>Marasmius</taxon>
    </lineage>
</organism>
<proteinExistence type="inferred from homology"/>
<dbReference type="SUPFAM" id="SSF53383">
    <property type="entry name" value="PLP-dependent transferases"/>
    <property type="match status" value="1"/>
</dbReference>
<keyword evidence="3" id="KW-0808">Transferase</keyword>
<dbReference type="RefSeq" id="XP_043004122.1">
    <property type="nucleotide sequence ID" value="XM_043158767.1"/>
</dbReference>
<evidence type="ECO:0000256" key="5">
    <source>
        <dbReference type="SAM" id="MobiDB-lite"/>
    </source>
</evidence>
<evidence type="ECO:0000256" key="1">
    <source>
        <dbReference type="ARBA" id="ARBA00001933"/>
    </source>
</evidence>
<feature type="domain" description="Aminotransferase class I/classII large" evidence="6">
    <location>
        <begin position="36"/>
        <end position="435"/>
    </location>
</feature>
<dbReference type="AlphaFoldDB" id="A0A9P7RQZ3"/>
<dbReference type="KEGG" id="more:E1B28_013598"/>
<dbReference type="InterPro" id="IPR004839">
    <property type="entry name" value="Aminotransferase_I/II_large"/>
</dbReference>
<dbReference type="Pfam" id="PF00155">
    <property type="entry name" value="Aminotran_1_2"/>
    <property type="match status" value="1"/>
</dbReference>
<sequence>MTSSALNKASEDTLESRAKRRILRRLPPPSTPTAKSVIDFTSNDYLSLSVSPHLHNHLLSTLSRSETILGSGGSRLLVNPATHHDLELRLATFFHHTQEGTLLFNSGYDANVSFFSTVPQSGDVVVYDEYIHASVHDGIRSGCRAQRRVSFRNNDLASLTSVFEELLDNVDENGLGLRLRNGTSSLFLAVESVYSMDGTFAPLKAMVQLLEGLFPCGNAYLIVDEAHATGLYGPQGRGRVALEELEGHPKILARLCTFGKALAATGAVIMTTPLVVRYMTNYARPLIYTTALSHLAIIAASCSFDMLEDGTAEALAERVLGMSRWFSKQLRERLIEEKIGIEILRVGIEKVDQREPEKWSLHFHSPIIPLLTSPPLSLTETKSYSPAHDLSSHLLARYRILARPITWPTVAKGQDRVRICLHAGHTEEQVAALVEGVVEWGKMRARVVQEDRVLFRTRL</sequence>
<evidence type="ECO:0000313" key="8">
    <source>
        <dbReference type="Proteomes" id="UP001049176"/>
    </source>
</evidence>
<comment type="cofactor">
    <cofactor evidence="1">
        <name>pyridoxal 5'-phosphate</name>
        <dbReference type="ChEBI" id="CHEBI:597326"/>
    </cofactor>
</comment>
<feature type="region of interest" description="Disordered" evidence="5">
    <location>
        <begin position="1"/>
        <end position="34"/>
    </location>
</feature>
<evidence type="ECO:0000259" key="6">
    <source>
        <dbReference type="Pfam" id="PF00155"/>
    </source>
</evidence>
<evidence type="ECO:0000256" key="4">
    <source>
        <dbReference type="ARBA" id="ARBA00022898"/>
    </source>
</evidence>